<dbReference type="Pfam" id="PF07676">
    <property type="entry name" value="PD40"/>
    <property type="match status" value="5"/>
</dbReference>
<organism evidence="3 4">
    <name type="scientific">Pseudaquabacterium pictum</name>
    <dbReference type="NCBI Taxonomy" id="2315236"/>
    <lineage>
        <taxon>Bacteria</taxon>
        <taxon>Pseudomonadati</taxon>
        <taxon>Pseudomonadota</taxon>
        <taxon>Betaproteobacteria</taxon>
        <taxon>Burkholderiales</taxon>
        <taxon>Sphaerotilaceae</taxon>
        <taxon>Pseudaquabacterium</taxon>
    </lineage>
</organism>
<dbReference type="EMBL" id="BJCL01000003">
    <property type="protein sequence ID" value="GCL62718.1"/>
    <property type="molecule type" value="Genomic_DNA"/>
</dbReference>
<dbReference type="OrthoDB" id="262125at2"/>
<comment type="similarity">
    <text evidence="1">Belongs to the TolB family.</text>
</comment>
<gene>
    <name evidence="3" type="ORF">AQPW35_17990</name>
</gene>
<keyword evidence="4" id="KW-1185">Reference proteome</keyword>
<evidence type="ECO:0000313" key="3">
    <source>
        <dbReference type="EMBL" id="GCL62718.1"/>
    </source>
</evidence>
<dbReference type="InterPro" id="IPR011042">
    <property type="entry name" value="6-blade_b-propeller_TolB-like"/>
</dbReference>
<evidence type="ECO:0000313" key="4">
    <source>
        <dbReference type="Proteomes" id="UP000301751"/>
    </source>
</evidence>
<dbReference type="SUPFAM" id="SSF82171">
    <property type="entry name" value="DPP6 N-terminal domain-like"/>
    <property type="match status" value="1"/>
</dbReference>
<sequence>MSTSWHRHLLATVLAACGLGAGAAQAAHDDLILLSNRDSVFEIWAMGLDGSRPLRLVPKGGSVSEAHWSPLGDRIAYVATVGPHAHIFMHERATGQVRQLTSGPHVNSELRFSPDGQQLAFSSNRDGNLEIYTMRSDGSAQQRLTTFDEDDTTPVWSPDGRHIAFLRNQDRRDVWVMRADGSGARNLTSTPKVDDVEPVWSPDGSRVLYGTRRNDAVTISSVALDGSDRKTLIANQAFNHSLAFSPDGRQLVWVSNTGGNGTSSLWLADADGSGARALTQSTREDLHPAWHRDGQRVFFTSTRTVRPAIFSVARDGTDLQQLTWVTGQDLQPRVRPVPGARVADAGTPRR</sequence>
<evidence type="ECO:0000256" key="1">
    <source>
        <dbReference type="ARBA" id="ARBA00009820"/>
    </source>
</evidence>
<name>A0A480AVB0_9BURK</name>
<keyword evidence="2" id="KW-0732">Signal</keyword>
<comment type="caution">
    <text evidence="3">The sequence shown here is derived from an EMBL/GenBank/DDBJ whole genome shotgun (WGS) entry which is preliminary data.</text>
</comment>
<dbReference type="AlphaFoldDB" id="A0A480AVB0"/>
<evidence type="ECO:0008006" key="5">
    <source>
        <dbReference type="Google" id="ProtNLM"/>
    </source>
</evidence>
<dbReference type="RefSeq" id="WP_137732454.1">
    <property type="nucleotide sequence ID" value="NZ_BJCL01000003.1"/>
</dbReference>
<protein>
    <recommendedName>
        <fullName evidence="5">TolB protein</fullName>
    </recommendedName>
</protein>
<dbReference type="PANTHER" id="PTHR36842:SF1">
    <property type="entry name" value="PROTEIN TOLB"/>
    <property type="match status" value="1"/>
</dbReference>
<accession>A0A480AVB0</accession>
<dbReference type="Proteomes" id="UP000301751">
    <property type="component" value="Unassembled WGS sequence"/>
</dbReference>
<reference evidence="4" key="1">
    <citation type="submission" date="2019-03" db="EMBL/GenBank/DDBJ databases">
        <title>Aquabacterium pictum sp.nov., the first bacteriochlorophyll a-containing freshwater bacterium in the genus Aquabacterium of the class Betaproteobacteria.</title>
        <authorList>
            <person name="Hirose S."/>
            <person name="Tank M."/>
            <person name="Hara E."/>
            <person name="Tamaki H."/>
            <person name="Takaichi S."/>
            <person name="Haruta S."/>
            <person name="Hanada S."/>
        </authorList>
    </citation>
    <scope>NUCLEOTIDE SEQUENCE [LARGE SCALE GENOMIC DNA]</scope>
    <source>
        <strain evidence="4">W35</strain>
    </source>
</reference>
<dbReference type="PANTHER" id="PTHR36842">
    <property type="entry name" value="PROTEIN TOLB HOMOLOG"/>
    <property type="match status" value="1"/>
</dbReference>
<evidence type="ECO:0000256" key="2">
    <source>
        <dbReference type="SAM" id="SignalP"/>
    </source>
</evidence>
<proteinExistence type="inferred from homology"/>
<feature type="signal peptide" evidence="2">
    <location>
        <begin position="1"/>
        <end position="26"/>
    </location>
</feature>
<feature type="chain" id="PRO_5019793591" description="TolB protein" evidence="2">
    <location>
        <begin position="27"/>
        <end position="350"/>
    </location>
</feature>
<dbReference type="InterPro" id="IPR011659">
    <property type="entry name" value="WD40"/>
</dbReference>
<dbReference type="Gene3D" id="2.120.10.30">
    <property type="entry name" value="TolB, C-terminal domain"/>
    <property type="match status" value="2"/>
</dbReference>